<dbReference type="Proteomes" id="UP000007115">
    <property type="component" value="Unassembled WGS sequence"/>
</dbReference>
<evidence type="ECO:0000313" key="3">
    <source>
        <dbReference type="Proteomes" id="UP000007115"/>
    </source>
</evidence>
<organism evidence="2 3">
    <name type="scientific">Hypocrea virens (strain Gv29-8 / FGSC 10586)</name>
    <name type="common">Gliocladium virens</name>
    <name type="synonym">Trichoderma virens</name>
    <dbReference type="NCBI Taxonomy" id="413071"/>
    <lineage>
        <taxon>Eukaryota</taxon>
        <taxon>Fungi</taxon>
        <taxon>Dikarya</taxon>
        <taxon>Ascomycota</taxon>
        <taxon>Pezizomycotina</taxon>
        <taxon>Sordariomycetes</taxon>
        <taxon>Hypocreomycetidae</taxon>
        <taxon>Hypocreales</taxon>
        <taxon>Hypocreaceae</taxon>
        <taxon>Trichoderma</taxon>
    </lineage>
</organism>
<comment type="caution">
    <text evidence="2">The sequence shown here is derived from an EMBL/GenBank/DDBJ whole genome shotgun (WGS) entry which is preliminary data.</text>
</comment>
<accession>G9MXH5</accession>
<sequence length="122" mass="13429">MAAAAWCLATAGHGSMAVEIVKGQGRTNATKYLLKMLVRMYYNRWVSAPKRLRPGRIQWPGQSIEQDRRLDRKRTTKSSNPIHLVRSAKTAHHIASGPTANLPPPWLCCDSSPRPLAASSGP</sequence>
<gene>
    <name evidence="2" type="ORF">TRIVIDRAFT_69687</name>
</gene>
<dbReference type="InParanoid" id="G9MXH5"/>
<feature type="region of interest" description="Disordered" evidence="1">
    <location>
        <begin position="58"/>
        <end position="79"/>
    </location>
</feature>
<keyword evidence="3" id="KW-1185">Reference proteome</keyword>
<evidence type="ECO:0000256" key="1">
    <source>
        <dbReference type="SAM" id="MobiDB-lite"/>
    </source>
</evidence>
<protein>
    <submittedName>
        <fullName evidence="2">Uncharacterized protein</fullName>
    </submittedName>
</protein>
<reference evidence="2 3" key="1">
    <citation type="journal article" date="2011" name="Genome Biol.">
        <title>Comparative genome sequence analysis underscores mycoparasitism as the ancestral life style of Trichoderma.</title>
        <authorList>
            <person name="Kubicek C.P."/>
            <person name="Herrera-Estrella A."/>
            <person name="Seidl-Seiboth V."/>
            <person name="Martinez D.A."/>
            <person name="Druzhinina I.S."/>
            <person name="Thon M."/>
            <person name="Zeilinger S."/>
            <person name="Casas-Flores S."/>
            <person name="Horwitz B.A."/>
            <person name="Mukherjee P.K."/>
            <person name="Mukherjee M."/>
            <person name="Kredics L."/>
            <person name="Alcaraz L.D."/>
            <person name="Aerts A."/>
            <person name="Antal Z."/>
            <person name="Atanasova L."/>
            <person name="Cervantes-Badillo M.G."/>
            <person name="Challacombe J."/>
            <person name="Chertkov O."/>
            <person name="McCluskey K."/>
            <person name="Coulpier F."/>
            <person name="Deshpande N."/>
            <person name="von Doehren H."/>
            <person name="Ebbole D.J."/>
            <person name="Esquivel-Naranjo E.U."/>
            <person name="Fekete E."/>
            <person name="Flipphi M."/>
            <person name="Glaser F."/>
            <person name="Gomez-Rodriguez E.Y."/>
            <person name="Gruber S."/>
            <person name="Han C."/>
            <person name="Henrissat B."/>
            <person name="Hermosa R."/>
            <person name="Hernandez-Onate M."/>
            <person name="Karaffa L."/>
            <person name="Kosti I."/>
            <person name="Le Crom S."/>
            <person name="Lindquist E."/>
            <person name="Lucas S."/>
            <person name="Luebeck M."/>
            <person name="Luebeck P.S."/>
            <person name="Margeot A."/>
            <person name="Metz B."/>
            <person name="Misra M."/>
            <person name="Nevalainen H."/>
            <person name="Omann M."/>
            <person name="Packer N."/>
            <person name="Perrone G."/>
            <person name="Uresti-Rivera E.E."/>
            <person name="Salamov A."/>
            <person name="Schmoll M."/>
            <person name="Seiboth B."/>
            <person name="Shapiro H."/>
            <person name="Sukno S."/>
            <person name="Tamayo-Ramos J.A."/>
            <person name="Tisch D."/>
            <person name="Wiest A."/>
            <person name="Wilkinson H.H."/>
            <person name="Zhang M."/>
            <person name="Coutinho P.M."/>
            <person name="Kenerley C.M."/>
            <person name="Monte E."/>
            <person name="Baker S.E."/>
            <person name="Grigoriev I.V."/>
        </authorList>
    </citation>
    <scope>NUCLEOTIDE SEQUENCE [LARGE SCALE GENOMIC DNA]</scope>
    <source>
        <strain evidence="3">Gv29-8 / FGSC 10586</strain>
    </source>
</reference>
<evidence type="ECO:0000313" key="2">
    <source>
        <dbReference type="EMBL" id="EHK20873.1"/>
    </source>
</evidence>
<proteinExistence type="predicted"/>
<dbReference type="RefSeq" id="XP_013955067.1">
    <property type="nucleotide sequence ID" value="XM_014099592.1"/>
</dbReference>
<dbReference type="VEuPathDB" id="FungiDB:TRIVIDRAFT_69687"/>
<dbReference type="GeneID" id="25797270"/>
<dbReference type="EMBL" id="ABDF02000077">
    <property type="protein sequence ID" value="EHK20873.1"/>
    <property type="molecule type" value="Genomic_DNA"/>
</dbReference>
<name>G9MXH5_HYPVG</name>
<dbReference type="AlphaFoldDB" id="G9MXH5"/>
<dbReference type="HOGENOM" id="CLU_2027057_0_0_1"/>